<dbReference type="RefSeq" id="XP_010462197.1">
    <property type="nucleotide sequence ID" value="XM_010463895.1"/>
</dbReference>
<keyword evidence="3" id="KW-1185">Reference proteome</keyword>
<gene>
    <name evidence="4" type="primary">LOC104742836</name>
</gene>
<name>A0ABM0VWR5_CAMSA</name>
<evidence type="ECO:0000313" key="4">
    <source>
        <dbReference type="RefSeq" id="XP_010462197.1"/>
    </source>
</evidence>
<dbReference type="PANTHER" id="PTHR33179">
    <property type="entry name" value="VQ MOTIF-CONTAINING PROTEIN"/>
    <property type="match status" value="1"/>
</dbReference>
<dbReference type="Pfam" id="PF05678">
    <property type="entry name" value="VQ"/>
    <property type="match status" value="1"/>
</dbReference>
<feature type="region of interest" description="Disordered" evidence="1">
    <location>
        <begin position="1"/>
        <end position="30"/>
    </location>
</feature>
<protein>
    <submittedName>
        <fullName evidence="4">Dual specificity protein kinase splA-like</fullName>
    </submittedName>
</protein>
<feature type="compositionally biased region" description="Low complexity" evidence="1">
    <location>
        <begin position="1"/>
        <end position="12"/>
    </location>
</feature>
<feature type="compositionally biased region" description="Polar residues" evidence="1">
    <location>
        <begin position="303"/>
        <end position="315"/>
    </location>
</feature>
<organism evidence="3 4">
    <name type="scientific">Camelina sativa</name>
    <name type="common">False flax</name>
    <name type="synonym">Myagrum sativum</name>
    <dbReference type="NCBI Taxonomy" id="90675"/>
    <lineage>
        <taxon>Eukaryota</taxon>
        <taxon>Viridiplantae</taxon>
        <taxon>Streptophyta</taxon>
        <taxon>Embryophyta</taxon>
        <taxon>Tracheophyta</taxon>
        <taxon>Spermatophyta</taxon>
        <taxon>Magnoliopsida</taxon>
        <taxon>eudicotyledons</taxon>
        <taxon>Gunneridae</taxon>
        <taxon>Pentapetalae</taxon>
        <taxon>rosids</taxon>
        <taxon>malvids</taxon>
        <taxon>Brassicales</taxon>
        <taxon>Brassicaceae</taxon>
        <taxon>Camelineae</taxon>
        <taxon>Camelina</taxon>
    </lineage>
</organism>
<evidence type="ECO:0000313" key="3">
    <source>
        <dbReference type="Proteomes" id="UP000694864"/>
    </source>
</evidence>
<sequence>MDSGNSSSMQSSSGGGGGGDQDEYDSRADQSLSALFNHNNTTTVSSNIAVPTQLDSLIANYFNTSWSTDNPLWSSTATKPTDDGCSRPVPPPISSEPVFFTNPLQQNLRTVPNTNTNTNTTSPSCSVPTDKKNGLATTRDPKKRSRVSRRAPTTVLTTDTSNFRAMVQEFTGNPSTPFTGLSSSSPFPRSRFDLFGSSSSSRPLKPFPHKLISPSTVNHHYLPPSEYHHHHQQHQNLLLNMNTQNIAYPFLNNQSPNNPLPDQSLLCEKSKPSSLRTSNGFGHVDVGTNFEGLHNIIVSSSSMTQPTLNNTNNIHGSDKNTEAENDNDLLRSSDGYTAPVASGSENNLAAVRNEGMVELSWISS</sequence>
<dbReference type="InterPro" id="IPR039609">
    <property type="entry name" value="VQ_15/22"/>
</dbReference>
<feature type="compositionally biased region" description="Low complexity" evidence="1">
    <location>
        <begin position="110"/>
        <end position="128"/>
    </location>
</feature>
<proteinExistence type="predicted"/>
<feature type="region of interest" description="Disordered" evidence="1">
    <location>
        <begin position="303"/>
        <end position="341"/>
    </location>
</feature>
<feature type="domain" description="VQ" evidence="2">
    <location>
        <begin position="150"/>
        <end position="177"/>
    </location>
</feature>
<feature type="region of interest" description="Disordered" evidence="1">
    <location>
        <begin position="108"/>
        <end position="153"/>
    </location>
</feature>
<evidence type="ECO:0000256" key="1">
    <source>
        <dbReference type="SAM" id="MobiDB-lite"/>
    </source>
</evidence>
<dbReference type="PANTHER" id="PTHR33179:SF10">
    <property type="entry name" value="OS02G0753700 PROTEIN"/>
    <property type="match status" value="1"/>
</dbReference>
<dbReference type="InterPro" id="IPR008889">
    <property type="entry name" value="VQ"/>
</dbReference>
<accession>A0ABM0VWR5</accession>
<dbReference type="GeneID" id="104742836"/>
<dbReference type="Proteomes" id="UP000694864">
    <property type="component" value="Chromosome 2"/>
</dbReference>
<evidence type="ECO:0000259" key="2">
    <source>
        <dbReference type="Pfam" id="PF05678"/>
    </source>
</evidence>
<reference evidence="4" key="2">
    <citation type="submission" date="2025-08" db="UniProtKB">
        <authorList>
            <consortium name="RefSeq"/>
        </authorList>
    </citation>
    <scope>IDENTIFICATION</scope>
    <source>
        <tissue evidence="4">Leaf</tissue>
    </source>
</reference>
<reference evidence="3" key="1">
    <citation type="journal article" date="2014" name="Nat. Commun.">
        <title>The emerging biofuel crop Camelina sativa retains a highly undifferentiated hexaploid genome structure.</title>
        <authorList>
            <person name="Kagale S."/>
            <person name="Koh C."/>
            <person name="Nixon J."/>
            <person name="Bollina V."/>
            <person name="Clarke W.E."/>
            <person name="Tuteja R."/>
            <person name="Spillane C."/>
            <person name="Robinson S.J."/>
            <person name="Links M.G."/>
            <person name="Clarke C."/>
            <person name="Higgins E.E."/>
            <person name="Huebert T."/>
            <person name="Sharpe A.G."/>
            <person name="Parkin I.A."/>
        </authorList>
    </citation>
    <scope>NUCLEOTIDE SEQUENCE [LARGE SCALE GENOMIC DNA]</scope>
    <source>
        <strain evidence="3">cv. DH55</strain>
    </source>
</reference>